<evidence type="ECO:0000313" key="1">
    <source>
        <dbReference type="EMBL" id="KAJ7734650.1"/>
    </source>
</evidence>
<organism evidence="1 2">
    <name type="scientific">Mycena metata</name>
    <dbReference type="NCBI Taxonomy" id="1033252"/>
    <lineage>
        <taxon>Eukaryota</taxon>
        <taxon>Fungi</taxon>
        <taxon>Dikarya</taxon>
        <taxon>Basidiomycota</taxon>
        <taxon>Agaricomycotina</taxon>
        <taxon>Agaricomycetes</taxon>
        <taxon>Agaricomycetidae</taxon>
        <taxon>Agaricales</taxon>
        <taxon>Marasmiineae</taxon>
        <taxon>Mycenaceae</taxon>
        <taxon>Mycena</taxon>
    </lineage>
</organism>
<comment type="caution">
    <text evidence="1">The sequence shown here is derived from an EMBL/GenBank/DDBJ whole genome shotgun (WGS) entry which is preliminary data.</text>
</comment>
<protein>
    <submittedName>
        <fullName evidence="1">Uncharacterized protein</fullName>
    </submittedName>
</protein>
<evidence type="ECO:0000313" key="2">
    <source>
        <dbReference type="Proteomes" id="UP001215598"/>
    </source>
</evidence>
<dbReference type="Proteomes" id="UP001215598">
    <property type="component" value="Unassembled WGS sequence"/>
</dbReference>
<dbReference type="AlphaFoldDB" id="A0AAD7MW45"/>
<dbReference type="EMBL" id="JARKIB010000131">
    <property type="protein sequence ID" value="KAJ7734650.1"/>
    <property type="molecule type" value="Genomic_DNA"/>
</dbReference>
<accession>A0AAD7MW45</accession>
<reference evidence="1" key="1">
    <citation type="submission" date="2023-03" db="EMBL/GenBank/DDBJ databases">
        <title>Massive genome expansion in bonnet fungi (Mycena s.s.) driven by repeated elements and novel gene families across ecological guilds.</title>
        <authorList>
            <consortium name="Lawrence Berkeley National Laboratory"/>
            <person name="Harder C.B."/>
            <person name="Miyauchi S."/>
            <person name="Viragh M."/>
            <person name="Kuo A."/>
            <person name="Thoen E."/>
            <person name="Andreopoulos B."/>
            <person name="Lu D."/>
            <person name="Skrede I."/>
            <person name="Drula E."/>
            <person name="Henrissat B."/>
            <person name="Morin E."/>
            <person name="Kohler A."/>
            <person name="Barry K."/>
            <person name="LaButti K."/>
            <person name="Morin E."/>
            <person name="Salamov A."/>
            <person name="Lipzen A."/>
            <person name="Mereny Z."/>
            <person name="Hegedus B."/>
            <person name="Baldrian P."/>
            <person name="Stursova M."/>
            <person name="Weitz H."/>
            <person name="Taylor A."/>
            <person name="Grigoriev I.V."/>
            <person name="Nagy L.G."/>
            <person name="Martin F."/>
            <person name="Kauserud H."/>
        </authorList>
    </citation>
    <scope>NUCLEOTIDE SEQUENCE</scope>
    <source>
        <strain evidence="1">CBHHK182m</strain>
    </source>
</reference>
<proteinExistence type="predicted"/>
<gene>
    <name evidence="1" type="ORF">B0H16DRAFT_1467498</name>
</gene>
<keyword evidence="2" id="KW-1185">Reference proteome</keyword>
<name>A0AAD7MW45_9AGAR</name>
<sequence>MAQVNDPTLCPDGLPNNIWEDANKVRRSIYLYRLLPPPTVLFKSQEAVRTALGAEHPLSNFSSPLPGYGTKPTVTSQSHEDEPCCVSERVEAPSITVFSGKFGRKCLRESLDAQACIFEGRHLAY</sequence>